<protein>
    <recommendedName>
        <fullName evidence="5">Cell division protein FtsQ</fullName>
    </recommendedName>
</protein>
<dbReference type="RefSeq" id="WP_146303584.1">
    <property type="nucleotide sequence ID" value="NZ_VOHS01000002.1"/>
</dbReference>
<evidence type="ECO:0000313" key="3">
    <source>
        <dbReference type="EMBL" id="TWW02096.1"/>
    </source>
</evidence>
<keyword evidence="4" id="KW-1185">Reference proteome</keyword>
<feature type="compositionally biased region" description="Polar residues" evidence="1">
    <location>
        <begin position="344"/>
        <end position="354"/>
    </location>
</feature>
<accession>A0A5C6M2Y1</accession>
<evidence type="ECO:0008006" key="5">
    <source>
        <dbReference type="Google" id="ProtNLM"/>
    </source>
</evidence>
<keyword evidence="2" id="KW-0472">Membrane</keyword>
<reference evidence="3 4" key="1">
    <citation type="submission" date="2019-08" db="EMBL/GenBank/DDBJ databases">
        <title>Whole genome sequencing of chitin degrading bacteria Chitinophaga pinensis YS16.</title>
        <authorList>
            <person name="Singh R.P."/>
            <person name="Manchanda G."/>
            <person name="Maurya I.K."/>
            <person name="Joshi N.K."/>
            <person name="Srivastava A.K."/>
        </authorList>
    </citation>
    <scope>NUCLEOTIDE SEQUENCE [LARGE SCALE GENOMIC DNA]</scope>
    <source>
        <strain evidence="3 4">YS-16</strain>
    </source>
</reference>
<dbReference type="Proteomes" id="UP000318815">
    <property type="component" value="Unassembled WGS sequence"/>
</dbReference>
<evidence type="ECO:0000256" key="2">
    <source>
        <dbReference type="SAM" id="Phobius"/>
    </source>
</evidence>
<feature type="transmembrane region" description="Helical" evidence="2">
    <location>
        <begin position="12"/>
        <end position="33"/>
    </location>
</feature>
<keyword evidence="2" id="KW-1133">Transmembrane helix</keyword>
<name>A0A5C6M2Y1_9BACT</name>
<dbReference type="OrthoDB" id="1466667at2"/>
<feature type="compositionally biased region" description="Basic and acidic residues" evidence="1">
    <location>
        <begin position="322"/>
        <end position="331"/>
    </location>
</feature>
<evidence type="ECO:0000256" key="1">
    <source>
        <dbReference type="SAM" id="MobiDB-lite"/>
    </source>
</evidence>
<sequence length="354" mass="39352">MQTKTRKVLRRIGTTLLWMGVLAGFVILLVSAVHDKNDGKCTGIVVKLQGEDDANFFVEEKDIKALVAADKAQNPVGKAIKDINTASLEQIVSRDPWVKKAEIFIDNQRRLNIKVTQREPLARVFTTSGNSFYFDRDGDRIPVSTRYAARVPVFTDFPTDAAKLASADSTVAAGIMALGTFIQEDPFWSAQIEQITITPGREFELIPKLGDHVIVFGDGTDVEKKFSKLLAFYKEGLNKVGWNNYARINVAYDNEVVCTRRTGEELSKKLATEDSARIARLSDSSDGYLIHRDDVKRTETTTSEKAPARVVTARPSLSKPKVQKETASDKKKAPKAVYKPVKKSVNTTKNNRTP</sequence>
<organism evidence="3 4">
    <name type="scientific">Chitinophaga pinensis</name>
    <dbReference type="NCBI Taxonomy" id="79329"/>
    <lineage>
        <taxon>Bacteria</taxon>
        <taxon>Pseudomonadati</taxon>
        <taxon>Bacteroidota</taxon>
        <taxon>Chitinophagia</taxon>
        <taxon>Chitinophagales</taxon>
        <taxon>Chitinophagaceae</taxon>
        <taxon>Chitinophaga</taxon>
    </lineage>
</organism>
<dbReference type="AlphaFoldDB" id="A0A5C6M2Y1"/>
<feature type="region of interest" description="Disordered" evidence="1">
    <location>
        <begin position="294"/>
        <end position="354"/>
    </location>
</feature>
<gene>
    <name evidence="3" type="ORF">FEF09_02845</name>
</gene>
<keyword evidence="2" id="KW-0812">Transmembrane</keyword>
<comment type="caution">
    <text evidence="3">The sequence shown here is derived from an EMBL/GenBank/DDBJ whole genome shotgun (WGS) entry which is preliminary data.</text>
</comment>
<dbReference type="EMBL" id="VOHS01000002">
    <property type="protein sequence ID" value="TWW02096.1"/>
    <property type="molecule type" value="Genomic_DNA"/>
</dbReference>
<evidence type="ECO:0000313" key="4">
    <source>
        <dbReference type="Proteomes" id="UP000318815"/>
    </source>
</evidence>
<proteinExistence type="predicted"/>